<dbReference type="InterPro" id="IPR004919">
    <property type="entry name" value="GmrSD_N"/>
</dbReference>
<comment type="caution">
    <text evidence="2">The sequence shown here is derived from an EMBL/GenBank/DDBJ whole genome shotgun (WGS) entry which is preliminary data.</text>
</comment>
<reference evidence="2 3" key="1">
    <citation type="submission" date="2023-07" db="EMBL/GenBank/DDBJ databases">
        <title>Sequencing the genomes of 1000 actinobacteria strains.</title>
        <authorList>
            <person name="Klenk H.-P."/>
        </authorList>
    </citation>
    <scope>NUCLEOTIDE SEQUENCE [LARGE SCALE GENOMIC DNA]</scope>
    <source>
        <strain evidence="2 3">DSM 40229</strain>
    </source>
</reference>
<dbReference type="Proteomes" id="UP001231675">
    <property type="component" value="Unassembled WGS sequence"/>
</dbReference>
<feature type="domain" description="GmrSD restriction endonucleases N-terminal" evidence="1">
    <location>
        <begin position="70"/>
        <end position="206"/>
    </location>
</feature>
<gene>
    <name evidence="2" type="ORF">J2S47_002527</name>
</gene>
<dbReference type="PANTHER" id="PTHR39639:SF1">
    <property type="entry name" value="DUF262 DOMAIN-CONTAINING PROTEIN"/>
    <property type="match status" value="1"/>
</dbReference>
<evidence type="ECO:0000313" key="3">
    <source>
        <dbReference type="Proteomes" id="UP001231675"/>
    </source>
</evidence>
<evidence type="ECO:0000313" key="2">
    <source>
        <dbReference type="EMBL" id="MDP9682025.1"/>
    </source>
</evidence>
<protein>
    <recommendedName>
        <fullName evidence="1">GmrSD restriction endonucleases N-terminal domain-containing protein</fullName>
    </recommendedName>
</protein>
<dbReference type="PANTHER" id="PTHR39639">
    <property type="entry name" value="CHROMOSOME 16, WHOLE GENOME SHOTGUN SEQUENCE"/>
    <property type="match status" value="1"/>
</dbReference>
<organism evidence="2 3">
    <name type="scientific">Streptomyces griseoviridis</name>
    <dbReference type="NCBI Taxonomy" id="45398"/>
    <lineage>
        <taxon>Bacteria</taxon>
        <taxon>Bacillati</taxon>
        <taxon>Actinomycetota</taxon>
        <taxon>Actinomycetes</taxon>
        <taxon>Kitasatosporales</taxon>
        <taxon>Streptomycetaceae</taxon>
        <taxon>Streptomyces</taxon>
    </lineage>
</organism>
<dbReference type="EMBL" id="JAURUD010000001">
    <property type="protein sequence ID" value="MDP9682025.1"/>
    <property type="molecule type" value="Genomic_DNA"/>
</dbReference>
<name>A0ABT9LFM0_STRGD</name>
<sequence length="375" mass="42707">MMVNEQPGAEVEKEDDEHVLDVDAEGEVLSVIYEITSYGADYPVDGLVKRLDRGDVQIPSFNPAYTDSDEIRGFQRGFVWNQPQMDRFIESLLLGLPVPGIFLVREKSNTLLVLDGQQRLRSLQLYYSGIHNGREYRLKYAQAPFFGKTYEELDDEDRRRLDDSIIHATVLRQDSPSGSQQAIYSIFERLNTGGSPLQPQEIRIALFNGPFLQVIGELNDDPNWRKLYGPPSKRYKDHELTLRVFALFEDFDDYFRPVKGFLNRYLENNRERTTVESVELANLFRSASQHIVAAIGARAFKPVRALNAAVLDSVMVGVMRRLQVGEIMNLSQLRNAYEALMENADYRAATTYSTAAEESVVERIQLSTDAFASVQ</sequence>
<accession>A0ABT9LFM0</accession>
<keyword evidence="3" id="KW-1185">Reference proteome</keyword>
<evidence type="ECO:0000259" key="1">
    <source>
        <dbReference type="Pfam" id="PF03235"/>
    </source>
</evidence>
<proteinExistence type="predicted"/>
<dbReference type="Pfam" id="PF03235">
    <property type="entry name" value="GmrSD_N"/>
    <property type="match status" value="1"/>
</dbReference>